<dbReference type="eggNOG" id="ENOG5032U1K">
    <property type="taxonomic scope" value="Bacteria"/>
</dbReference>
<feature type="transmembrane region" description="Helical" evidence="1">
    <location>
        <begin position="85"/>
        <end position="109"/>
    </location>
</feature>
<proteinExistence type="predicted"/>
<dbReference type="HOGENOM" id="CLU_151167_0_0_10"/>
<evidence type="ECO:0000313" key="3">
    <source>
        <dbReference type="Proteomes" id="UP000002725"/>
    </source>
</evidence>
<name>B4S992_PROA2</name>
<protein>
    <recommendedName>
        <fullName evidence="4">DUF1634 domain-containing protein</fullName>
    </recommendedName>
</protein>
<keyword evidence="1" id="KW-0472">Membrane</keyword>
<reference evidence="2" key="1">
    <citation type="submission" date="2008-06" db="EMBL/GenBank/DDBJ databases">
        <title>Complete sequence of chromosome of Prosthecochloris aestuarii DSM 271.</title>
        <authorList>
            <consortium name="US DOE Joint Genome Institute"/>
            <person name="Lucas S."/>
            <person name="Copeland A."/>
            <person name="Lapidus A."/>
            <person name="Glavina del Rio T."/>
            <person name="Dalin E."/>
            <person name="Tice H."/>
            <person name="Bruce D."/>
            <person name="Goodwin L."/>
            <person name="Pitluck S."/>
            <person name="Schmutz J."/>
            <person name="Larimer F."/>
            <person name="Land M."/>
            <person name="Hauser L."/>
            <person name="Kyrpides N."/>
            <person name="Anderson I."/>
            <person name="Liu Z."/>
            <person name="Li T."/>
            <person name="Zhao F."/>
            <person name="Overmann J."/>
            <person name="Bryant D.A."/>
            <person name="Richardson P."/>
        </authorList>
    </citation>
    <scope>NUCLEOTIDE SEQUENCE [LARGE SCALE GENOMIC DNA]</scope>
    <source>
        <strain evidence="2">DSM 271</strain>
    </source>
</reference>
<keyword evidence="1" id="KW-0812">Transmembrane</keyword>
<feature type="transmembrane region" description="Helical" evidence="1">
    <location>
        <begin position="23"/>
        <end position="41"/>
    </location>
</feature>
<dbReference type="EMBL" id="CP001108">
    <property type="protein sequence ID" value="ACF45124.1"/>
    <property type="molecule type" value="Genomic_DNA"/>
</dbReference>
<evidence type="ECO:0008006" key="4">
    <source>
        <dbReference type="Google" id="ProtNLM"/>
    </source>
</evidence>
<sequence>MENRKEAFGADVERSYAGVLEKVSIGGLAASIIAYLLYVLHLMPLSVSVHDIAANWHLSSDALVAKGLASYGWAWAKHLPDADMLSLAAIGLLTLTPVACLAIASLAFLKKRDYAYTVISILQILVLLVAVSGVFIAQH</sequence>
<dbReference type="STRING" id="290512.Paes_0058"/>
<organism evidence="2 3">
    <name type="scientific">Prosthecochloris aestuarii (strain DSM 271 / SK 413)</name>
    <dbReference type="NCBI Taxonomy" id="290512"/>
    <lineage>
        <taxon>Bacteria</taxon>
        <taxon>Pseudomonadati</taxon>
        <taxon>Chlorobiota</taxon>
        <taxon>Chlorobiia</taxon>
        <taxon>Chlorobiales</taxon>
        <taxon>Chlorobiaceae</taxon>
        <taxon>Prosthecochloris</taxon>
    </lineage>
</organism>
<dbReference type="AlphaFoldDB" id="B4S992"/>
<evidence type="ECO:0000313" key="2">
    <source>
        <dbReference type="EMBL" id="ACF45124.1"/>
    </source>
</evidence>
<evidence type="ECO:0000256" key="1">
    <source>
        <dbReference type="SAM" id="Phobius"/>
    </source>
</evidence>
<accession>B4S992</accession>
<keyword evidence="1" id="KW-1133">Transmembrane helix</keyword>
<dbReference type="RefSeq" id="WP_012504661.1">
    <property type="nucleotide sequence ID" value="NC_011059.1"/>
</dbReference>
<gene>
    <name evidence="2" type="ordered locus">Paes_0058</name>
</gene>
<dbReference type="Proteomes" id="UP000002725">
    <property type="component" value="Chromosome"/>
</dbReference>
<keyword evidence="3" id="KW-1185">Reference proteome</keyword>
<dbReference type="KEGG" id="paa:Paes_0058"/>
<feature type="transmembrane region" description="Helical" evidence="1">
    <location>
        <begin position="116"/>
        <end position="137"/>
    </location>
</feature>